<name>A0ABW2BUF6_9PSEU</name>
<gene>
    <name evidence="3" type="primary">fabG</name>
    <name evidence="3" type="ORF">ACFQGD_03490</name>
</gene>
<dbReference type="NCBIfam" id="NF005559">
    <property type="entry name" value="PRK07231.1"/>
    <property type="match status" value="1"/>
</dbReference>
<keyword evidence="4" id="KW-1185">Reference proteome</keyword>
<dbReference type="InterPro" id="IPR002347">
    <property type="entry name" value="SDR_fam"/>
</dbReference>
<evidence type="ECO:0000259" key="2">
    <source>
        <dbReference type="SMART" id="SM00822"/>
    </source>
</evidence>
<dbReference type="GO" id="GO:0004316">
    <property type="term" value="F:3-oxoacyl-[acyl-carrier-protein] reductase (NADPH) activity"/>
    <property type="evidence" value="ECO:0007669"/>
    <property type="project" value="UniProtKB-EC"/>
</dbReference>
<dbReference type="PRINTS" id="PR00080">
    <property type="entry name" value="SDRFAMILY"/>
</dbReference>
<dbReference type="PANTHER" id="PTHR42760:SF40">
    <property type="entry name" value="3-OXOACYL-[ACYL-CARRIER-PROTEIN] REDUCTASE, CHLOROPLASTIC"/>
    <property type="match status" value="1"/>
</dbReference>
<dbReference type="SMART" id="SM00822">
    <property type="entry name" value="PKS_KR"/>
    <property type="match status" value="1"/>
</dbReference>
<dbReference type="RefSeq" id="WP_345407330.1">
    <property type="nucleotide sequence ID" value="NZ_BAABLA010000123.1"/>
</dbReference>
<evidence type="ECO:0000256" key="1">
    <source>
        <dbReference type="ARBA" id="ARBA00006484"/>
    </source>
</evidence>
<dbReference type="Gene3D" id="3.40.50.720">
    <property type="entry name" value="NAD(P)-binding Rossmann-like Domain"/>
    <property type="match status" value="1"/>
</dbReference>
<dbReference type="InterPro" id="IPR057326">
    <property type="entry name" value="KR_dom"/>
</dbReference>
<evidence type="ECO:0000313" key="4">
    <source>
        <dbReference type="Proteomes" id="UP001596337"/>
    </source>
</evidence>
<dbReference type="PRINTS" id="PR00081">
    <property type="entry name" value="GDHRDH"/>
</dbReference>
<dbReference type="InterPro" id="IPR020904">
    <property type="entry name" value="Sc_DH/Rdtase_CS"/>
</dbReference>
<proteinExistence type="inferred from homology"/>
<organism evidence="3 4">
    <name type="scientific">Haloechinothrix salitolerans</name>
    <dbReference type="NCBI Taxonomy" id="926830"/>
    <lineage>
        <taxon>Bacteria</taxon>
        <taxon>Bacillati</taxon>
        <taxon>Actinomycetota</taxon>
        <taxon>Actinomycetes</taxon>
        <taxon>Pseudonocardiales</taxon>
        <taxon>Pseudonocardiaceae</taxon>
        <taxon>Haloechinothrix</taxon>
    </lineage>
</organism>
<reference evidence="4" key="1">
    <citation type="journal article" date="2019" name="Int. J. Syst. Evol. Microbiol.">
        <title>The Global Catalogue of Microorganisms (GCM) 10K type strain sequencing project: providing services to taxonomists for standard genome sequencing and annotation.</title>
        <authorList>
            <consortium name="The Broad Institute Genomics Platform"/>
            <consortium name="The Broad Institute Genome Sequencing Center for Infectious Disease"/>
            <person name="Wu L."/>
            <person name="Ma J."/>
        </authorList>
    </citation>
    <scope>NUCLEOTIDE SEQUENCE [LARGE SCALE GENOMIC DNA]</scope>
    <source>
        <strain evidence="4">KCTC 32255</strain>
    </source>
</reference>
<accession>A0ABW2BUF6</accession>
<keyword evidence="3" id="KW-0560">Oxidoreductase</keyword>
<dbReference type="NCBIfam" id="NF004198">
    <property type="entry name" value="PRK05653.1-3"/>
    <property type="match status" value="1"/>
</dbReference>
<dbReference type="InterPro" id="IPR036291">
    <property type="entry name" value="NAD(P)-bd_dom_sf"/>
</dbReference>
<dbReference type="EMBL" id="JBHSXX010000001">
    <property type="protein sequence ID" value="MFC6866199.1"/>
    <property type="molecule type" value="Genomic_DNA"/>
</dbReference>
<dbReference type="Pfam" id="PF13561">
    <property type="entry name" value="adh_short_C2"/>
    <property type="match status" value="1"/>
</dbReference>
<dbReference type="SUPFAM" id="SSF51735">
    <property type="entry name" value="NAD(P)-binding Rossmann-fold domains"/>
    <property type="match status" value="1"/>
</dbReference>
<comment type="similarity">
    <text evidence="1">Belongs to the short-chain dehydrogenases/reductases (SDR) family.</text>
</comment>
<dbReference type="PROSITE" id="PS00061">
    <property type="entry name" value="ADH_SHORT"/>
    <property type="match status" value="1"/>
</dbReference>
<sequence>MSGLVEGRAAVVTGAAQGIGLAIATTLHEHGASVVIADRDSDRAEQAAKELGSERVLALGCDVTDEASMERAVHTAAEEFGGLDIHVNNAGITRDASLRKMGVDDFDAVMTVHLRGTWLGVRAASAVMREAGRGSIVNMSSLSGKAGNPGQTNYSAAKAGVVGLTKAAAKELAHKNVRVNAIQPGLIRTAMTEAMPQDVFAQNEAAIPMKRAGEASEVAGAALFLASDLASYMTGSVLEVGGGRLM</sequence>
<comment type="caution">
    <text evidence="3">The sequence shown here is derived from an EMBL/GenBank/DDBJ whole genome shotgun (WGS) entry which is preliminary data.</text>
</comment>
<dbReference type="NCBIfam" id="NF009466">
    <property type="entry name" value="PRK12826.1-2"/>
    <property type="match status" value="1"/>
</dbReference>
<feature type="domain" description="Ketoreductase" evidence="2">
    <location>
        <begin position="8"/>
        <end position="185"/>
    </location>
</feature>
<protein>
    <submittedName>
        <fullName evidence="3">3-oxoacyl-ACP reductase FabG</fullName>
        <ecNumber evidence="3">1.1.1.100</ecNumber>
    </submittedName>
</protein>
<dbReference type="EC" id="1.1.1.100" evidence="3"/>
<dbReference type="PANTHER" id="PTHR42760">
    <property type="entry name" value="SHORT-CHAIN DEHYDROGENASES/REDUCTASES FAMILY MEMBER"/>
    <property type="match status" value="1"/>
</dbReference>
<evidence type="ECO:0000313" key="3">
    <source>
        <dbReference type="EMBL" id="MFC6866199.1"/>
    </source>
</evidence>
<dbReference type="Proteomes" id="UP001596337">
    <property type="component" value="Unassembled WGS sequence"/>
</dbReference>